<dbReference type="EMBL" id="KZ559133">
    <property type="protein sequence ID" value="PLB38886.1"/>
    <property type="molecule type" value="Genomic_DNA"/>
</dbReference>
<name>A0A2I2FE22_ASPCN</name>
<proteinExistence type="predicted"/>
<evidence type="ECO:0000313" key="3">
    <source>
        <dbReference type="Proteomes" id="UP000234585"/>
    </source>
</evidence>
<evidence type="ECO:0000256" key="1">
    <source>
        <dbReference type="SAM" id="MobiDB-lite"/>
    </source>
</evidence>
<dbReference type="RefSeq" id="XP_024672898.1">
    <property type="nucleotide sequence ID" value="XM_024812337.1"/>
</dbReference>
<feature type="region of interest" description="Disordered" evidence="1">
    <location>
        <begin position="16"/>
        <end position="51"/>
    </location>
</feature>
<dbReference type="GeneID" id="36519497"/>
<dbReference type="Proteomes" id="UP000234585">
    <property type="component" value="Unassembled WGS sequence"/>
</dbReference>
<keyword evidence="3" id="KW-1185">Reference proteome</keyword>
<reference evidence="2 3" key="1">
    <citation type="submission" date="2017-12" db="EMBL/GenBank/DDBJ databases">
        <authorList>
            <consortium name="DOE Joint Genome Institute"/>
            <person name="Haridas S."/>
            <person name="Kjaerbolling I."/>
            <person name="Vesth T.C."/>
            <person name="Frisvad J.C."/>
            <person name="Nybo J.L."/>
            <person name="Theobald S."/>
            <person name="Kuo A."/>
            <person name="Bowyer P."/>
            <person name="Matsuda Y."/>
            <person name="Mondo S."/>
            <person name="Lyhne E.K."/>
            <person name="Kogle M.E."/>
            <person name="Clum A."/>
            <person name="Lipzen A."/>
            <person name="Salamov A."/>
            <person name="Ngan C.Y."/>
            <person name="Daum C."/>
            <person name="Chiniquy J."/>
            <person name="Barry K."/>
            <person name="LaButti K."/>
            <person name="Simmons B.A."/>
            <person name="Magnuson J.K."/>
            <person name="Mortensen U.H."/>
            <person name="Larsen T.O."/>
            <person name="Grigoriev I.V."/>
            <person name="Baker S.E."/>
            <person name="Andersen M.R."/>
            <person name="Nordberg H.P."/>
            <person name="Cantor M.N."/>
            <person name="Hua S.X."/>
        </authorList>
    </citation>
    <scope>NUCLEOTIDE SEQUENCE [LARGE SCALE GENOMIC DNA]</scope>
    <source>
        <strain evidence="2 3">CBS 102.13</strain>
    </source>
</reference>
<organism evidence="2 3">
    <name type="scientific">Aspergillus candidus</name>
    <dbReference type="NCBI Taxonomy" id="41067"/>
    <lineage>
        <taxon>Eukaryota</taxon>
        <taxon>Fungi</taxon>
        <taxon>Dikarya</taxon>
        <taxon>Ascomycota</taxon>
        <taxon>Pezizomycotina</taxon>
        <taxon>Eurotiomycetes</taxon>
        <taxon>Eurotiomycetidae</taxon>
        <taxon>Eurotiales</taxon>
        <taxon>Aspergillaceae</taxon>
        <taxon>Aspergillus</taxon>
        <taxon>Aspergillus subgen. Circumdati</taxon>
    </lineage>
</organism>
<gene>
    <name evidence="2" type="ORF">BDW47DRAFT_104470</name>
</gene>
<accession>A0A2I2FE22</accession>
<sequence>MSPETNPVQNIAGDEAAAAAEKQKQTKGLTDLATMKQLSSSGHEAKARRQK</sequence>
<dbReference type="AlphaFoldDB" id="A0A2I2FE22"/>
<protein>
    <submittedName>
        <fullName evidence="2">Uncharacterized protein</fullName>
    </submittedName>
</protein>
<evidence type="ECO:0000313" key="2">
    <source>
        <dbReference type="EMBL" id="PLB38886.1"/>
    </source>
</evidence>